<evidence type="ECO:0000259" key="2">
    <source>
        <dbReference type="Pfam" id="PF01370"/>
    </source>
</evidence>
<dbReference type="InterPro" id="IPR051783">
    <property type="entry name" value="NAD(P)-dependent_oxidoreduct"/>
</dbReference>
<dbReference type="RefSeq" id="WP_179519098.1">
    <property type="nucleotide sequence ID" value="NZ_JACCAC010000001.1"/>
</dbReference>
<proteinExistence type="predicted"/>
<evidence type="ECO:0000313" key="4">
    <source>
        <dbReference type="Proteomes" id="UP000544110"/>
    </source>
</evidence>
<dbReference type="InterPro" id="IPR001509">
    <property type="entry name" value="Epimerase_deHydtase"/>
</dbReference>
<gene>
    <name evidence="3" type="ORF">BJ989_003223</name>
</gene>
<dbReference type="PANTHER" id="PTHR48079">
    <property type="entry name" value="PROTEIN YEEZ"/>
    <property type="match status" value="1"/>
</dbReference>
<dbReference type="InterPro" id="IPR036291">
    <property type="entry name" value="NAD(P)-bd_dom_sf"/>
</dbReference>
<accession>A0A7Y9RZE0</accession>
<dbReference type="SUPFAM" id="SSF51735">
    <property type="entry name" value="NAD(P)-binding Rossmann-fold domains"/>
    <property type="match status" value="1"/>
</dbReference>
<dbReference type="EMBL" id="JACCAC010000001">
    <property type="protein sequence ID" value="NYG56919.1"/>
    <property type="molecule type" value="Genomic_DNA"/>
</dbReference>
<dbReference type="GO" id="GO:0004029">
    <property type="term" value="F:aldehyde dehydrogenase (NAD+) activity"/>
    <property type="evidence" value="ECO:0007669"/>
    <property type="project" value="TreeGrafter"/>
</dbReference>
<evidence type="ECO:0000313" key="3">
    <source>
        <dbReference type="EMBL" id="NYG56919.1"/>
    </source>
</evidence>
<dbReference type="Pfam" id="PF01370">
    <property type="entry name" value="Epimerase"/>
    <property type="match status" value="1"/>
</dbReference>
<dbReference type="AlphaFoldDB" id="A0A7Y9RZE0"/>
<protein>
    <submittedName>
        <fullName evidence="3">Nucleoside-diphosphate-sugar epimerase</fullName>
    </submittedName>
</protein>
<name>A0A7Y9RZE0_9ACTN</name>
<dbReference type="GO" id="GO:0005737">
    <property type="term" value="C:cytoplasm"/>
    <property type="evidence" value="ECO:0007669"/>
    <property type="project" value="TreeGrafter"/>
</dbReference>
<feature type="domain" description="NAD-dependent epimerase/dehydratase" evidence="2">
    <location>
        <begin position="34"/>
        <end position="236"/>
    </location>
</feature>
<reference evidence="3 4" key="1">
    <citation type="submission" date="2020-07" db="EMBL/GenBank/DDBJ databases">
        <title>Sequencing the genomes of 1000 actinobacteria strains.</title>
        <authorList>
            <person name="Klenk H.-P."/>
        </authorList>
    </citation>
    <scope>NUCLEOTIDE SEQUENCE [LARGE SCALE GENOMIC DNA]</scope>
    <source>
        <strain evidence="3 4">DSM 24552</strain>
    </source>
</reference>
<dbReference type="PANTHER" id="PTHR48079:SF6">
    <property type="entry name" value="NAD(P)-BINDING DOMAIN-CONTAINING PROTEIN-RELATED"/>
    <property type="match status" value="1"/>
</dbReference>
<comment type="caution">
    <text evidence="3">The sequence shown here is derived from an EMBL/GenBank/DDBJ whole genome shotgun (WGS) entry which is preliminary data.</text>
</comment>
<feature type="region of interest" description="Disordered" evidence="1">
    <location>
        <begin position="1"/>
        <end position="29"/>
    </location>
</feature>
<dbReference type="Gene3D" id="3.40.50.720">
    <property type="entry name" value="NAD(P)-binding Rossmann-like Domain"/>
    <property type="match status" value="1"/>
</dbReference>
<dbReference type="Proteomes" id="UP000544110">
    <property type="component" value="Unassembled WGS sequence"/>
</dbReference>
<feature type="compositionally biased region" description="Acidic residues" evidence="1">
    <location>
        <begin position="150"/>
        <end position="162"/>
    </location>
</feature>
<keyword evidence="4" id="KW-1185">Reference proteome</keyword>
<sequence>MSETTSTPTSSRTPTSSTSSSASAATAAPASPLVVVTGANGLVGEAVTRALLQRGARVRAVVRRAGTAPAGAEEVVGSFAQADVAETVVVGADALVTTVHPMGSDRATQQAVGVEATPALVRAAHDAGVPLAVHLSTAAVHDRSPGVGDVDQDAPLVDDDAGDYPVTKRDTDAAIAALEGPTRVLVRPPAVLGPGESSVWNTLRPADARRDPSHLAGHPERSFAWVHVEDLAALVADVATGRVPLADDPDRGPLAGGTTAVTVAGEPATWRDYAGTVAEAVGVEPAWSEEPGWSGQVRSDRARSWGWTPQVTLAHALDELRAGLR</sequence>
<feature type="region of interest" description="Disordered" evidence="1">
    <location>
        <begin position="142"/>
        <end position="162"/>
    </location>
</feature>
<organism evidence="3 4">
    <name type="scientific">Nocardioides perillae</name>
    <dbReference type="NCBI Taxonomy" id="1119534"/>
    <lineage>
        <taxon>Bacteria</taxon>
        <taxon>Bacillati</taxon>
        <taxon>Actinomycetota</taxon>
        <taxon>Actinomycetes</taxon>
        <taxon>Propionibacteriales</taxon>
        <taxon>Nocardioidaceae</taxon>
        <taxon>Nocardioides</taxon>
    </lineage>
</organism>
<evidence type="ECO:0000256" key="1">
    <source>
        <dbReference type="SAM" id="MobiDB-lite"/>
    </source>
</evidence>